<evidence type="ECO:0000313" key="2">
    <source>
        <dbReference type="RefSeq" id="XP_030757444.1"/>
    </source>
</evidence>
<organism evidence="1 2">
    <name type="scientific">Sitophilus oryzae</name>
    <name type="common">Rice weevil</name>
    <name type="synonym">Curculio oryzae</name>
    <dbReference type="NCBI Taxonomy" id="7048"/>
    <lineage>
        <taxon>Eukaryota</taxon>
        <taxon>Metazoa</taxon>
        <taxon>Ecdysozoa</taxon>
        <taxon>Arthropoda</taxon>
        <taxon>Hexapoda</taxon>
        <taxon>Insecta</taxon>
        <taxon>Pterygota</taxon>
        <taxon>Neoptera</taxon>
        <taxon>Endopterygota</taxon>
        <taxon>Coleoptera</taxon>
        <taxon>Polyphaga</taxon>
        <taxon>Cucujiformia</taxon>
        <taxon>Curculionidae</taxon>
        <taxon>Dryophthorinae</taxon>
        <taxon>Sitophilus</taxon>
    </lineage>
</organism>
<proteinExistence type="predicted"/>
<dbReference type="Proteomes" id="UP000504635">
    <property type="component" value="Unplaced"/>
</dbReference>
<keyword evidence="1" id="KW-1185">Reference proteome</keyword>
<dbReference type="AlphaFoldDB" id="A0A6J2Y3C5"/>
<reference evidence="2" key="1">
    <citation type="submission" date="2025-08" db="UniProtKB">
        <authorList>
            <consortium name="RefSeq"/>
        </authorList>
    </citation>
    <scope>IDENTIFICATION</scope>
    <source>
        <tissue evidence="2">Gonads</tissue>
    </source>
</reference>
<accession>A0A6J2Y3C5</accession>
<dbReference type="OrthoDB" id="5836254at2759"/>
<gene>
    <name evidence="2" type="primary">LOC115883245</name>
</gene>
<dbReference type="GeneID" id="115883245"/>
<evidence type="ECO:0000313" key="1">
    <source>
        <dbReference type="Proteomes" id="UP000504635"/>
    </source>
</evidence>
<name>A0A6J2Y3C5_SITOR</name>
<dbReference type="RefSeq" id="XP_030757444.1">
    <property type="nucleotide sequence ID" value="XM_030901584.1"/>
</dbReference>
<sequence>MSQENDGAQENLLREHEARLKLINQHRSGSVNSLKKQATEMLQQSSSKFCKIETGQIVLVKIPDVDRGRLAPRNILAVLSEKDGLSQLGTSTGVLEKLDARNQWRTKPTVGFIIVFNNINLSIYQLIQNSVCRQIAAKESNSSQGFVRCNCRKQCGDKKCKCVMNKRKCNSKCHSSTSCRKK</sequence>
<dbReference type="InParanoid" id="A0A6J2Y3C5"/>
<protein>
    <submittedName>
        <fullName evidence="2">Uncharacterized protein LOC115883245</fullName>
    </submittedName>
</protein>
<dbReference type="KEGG" id="soy:115883245"/>